<gene>
    <name evidence="2" type="ORF">KC01_LOCUS13706</name>
</gene>
<evidence type="ECO:0000313" key="2">
    <source>
        <dbReference type="EMBL" id="CAL1583209.1"/>
    </source>
</evidence>
<evidence type="ECO:0000256" key="1">
    <source>
        <dbReference type="SAM" id="MobiDB-lite"/>
    </source>
</evidence>
<evidence type="ECO:0000313" key="3">
    <source>
        <dbReference type="Proteomes" id="UP001497482"/>
    </source>
</evidence>
<accession>A0AAV2K718</accession>
<dbReference type="AlphaFoldDB" id="A0AAV2K718"/>
<proteinExistence type="predicted"/>
<reference evidence="2 3" key="1">
    <citation type="submission" date="2024-04" db="EMBL/GenBank/DDBJ databases">
        <authorList>
            <person name="Waldvogel A.-M."/>
            <person name="Schoenle A."/>
        </authorList>
    </citation>
    <scope>NUCLEOTIDE SEQUENCE [LARGE SCALE GENOMIC DNA]</scope>
</reference>
<dbReference type="EMBL" id="OZ035837">
    <property type="protein sequence ID" value="CAL1583209.1"/>
    <property type="molecule type" value="Genomic_DNA"/>
</dbReference>
<organism evidence="2 3">
    <name type="scientific">Knipowitschia caucasica</name>
    <name type="common">Caucasian dwarf goby</name>
    <name type="synonym">Pomatoschistus caucasicus</name>
    <dbReference type="NCBI Taxonomy" id="637954"/>
    <lineage>
        <taxon>Eukaryota</taxon>
        <taxon>Metazoa</taxon>
        <taxon>Chordata</taxon>
        <taxon>Craniata</taxon>
        <taxon>Vertebrata</taxon>
        <taxon>Euteleostomi</taxon>
        <taxon>Actinopterygii</taxon>
        <taxon>Neopterygii</taxon>
        <taxon>Teleostei</taxon>
        <taxon>Neoteleostei</taxon>
        <taxon>Acanthomorphata</taxon>
        <taxon>Gobiaria</taxon>
        <taxon>Gobiiformes</taxon>
        <taxon>Gobioidei</taxon>
        <taxon>Gobiidae</taxon>
        <taxon>Gobiinae</taxon>
        <taxon>Knipowitschia</taxon>
    </lineage>
</organism>
<dbReference type="Proteomes" id="UP001497482">
    <property type="component" value="Chromosome 15"/>
</dbReference>
<feature type="region of interest" description="Disordered" evidence="1">
    <location>
        <begin position="1"/>
        <end position="20"/>
    </location>
</feature>
<name>A0AAV2K718_KNICA</name>
<protein>
    <submittedName>
        <fullName evidence="2">Uncharacterized protein</fullName>
    </submittedName>
</protein>
<keyword evidence="3" id="KW-1185">Reference proteome</keyword>
<sequence>MRLSSRGVQGGPGRSSGFGASFLGLGPPGTLLVLELWDPSLRPQKSGWRLPDITPGSYIDHKGPIKRGPPLDPARGRVVKIRPVTYPLVLELWDPSLRPQKSGWRLPDITPVSYIDHKGPIKRGPPLDPARGRVVKWRGFDSCPGTMRLSSRGVQGGPGRSSGFGASFLGLGPPGTLLVLELWDPSLRPQKSGWRLPDITPGYRGPARGVVAKVGGLLPWLNTSSDTPLVLEVWDPSWRPPSQVGGLLPWLNTSSDTPLVLEDNPWCTLAAAGPRAFVIILIAWGRFRSFVNGSLGYPPDPLPHLPWRQMRALLHSLLRWRQIVTV</sequence>